<dbReference type="NCBIfam" id="NF003037">
    <property type="entry name" value="PRK03932.1"/>
    <property type="match status" value="1"/>
</dbReference>
<name>A0A8S1JBB8_9CHLO</name>
<dbReference type="InterPro" id="IPR004365">
    <property type="entry name" value="NA-bd_OB_tRNA"/>
</dbReference>
<dbReference type="PRINTS" id="PR01042">
    <property type="entry name" value="TRNASYNTHASP"/>
</dbReference>
<dbReference type="InterPro" id="IPR002312">
    <property type="entry name" value="Asp/Asn-tRNA-synth_IIb"/>
</dbReference>
<keyword evidence="6" id="KW-0648">Protein biosynthesis</keyword>
<dbReference type="OrthoDB" id="1931232at2759"/>
<dbReference type="SUPFAM" id="SSF50249">
    <property type="entry name" value="Nucleic acid-binding proteins"/>
    <property type="match status" value="1"/>
</dbReference>
<dbReference type="AlphaFoldDB" id="A0A8S1JBB8"/>
<feature type="domain" description="Aminoacyl-transfer RNA synthetases class-II family profile" evidence="9">
    <location>
        <begin position="247"/>
        <end position="591"/>
    </location>
</feature>
<dbReference type="PROSITE" id="PS50862">
    <property type="entry name" value="AA_TRNA_LIGASE_II"/>
    <property type="match status" value="1"/>
</dbReference>
<dbReference type="GO" id="GO:0006421">
    <property type="term" value="P:asparaginyl-tRNA aminoacylation"/>
    <property type="evidence" value="ECO:0007669"/>
    <property type="project" value="InterPro"/>
</dbReference>
<organism evidence="10 11">
    <name type="scientific">Ostreobium quekettii</name>
    <dbReference type="NCBI Taxonomy" id="121088"/>
    <lineage>
        <taxon>Eukaryota</taxon>
        <taxon>Viridiplantae</taxon>
        <taxon>Chlorophyta</taxon>
        <taxon>core chlorophytes</taxon>
        <taxon>Ulvophyceae</taxon>
        <taxon>TCBD clade</taxon>
        <taxon>Bryopsidales</taxon>
        <taxon>Ostreobineae</taxon>
        <taxon>Ostreobiaceae</taxon>
        <taxon>Ostreobium</taxon>
    </lineage>
</organism>
<comment type="catalytic activity">
    <reaction evidence="8">
        <text>tRNA(Asn) + L-asparagine + ATP = L-asparaginyl-tRNA(Asn) + AMP + diphosphate + H(+)</text>
        <dbReference type="Rhea" id="RHEA:11180"/>
        <dbReference type="Rhea" id="RHEA-COMP:9659"/>
        <dbReference type="Rhea" id="RHEA-COMP:9674"/>
        <dbReference type="ChEBI" id="CHEBI:15378"/>
        <dbReference type="ChEBI" id="CHEBI:30616"/>
        <dbReference type="ChEBI" id="CHEBI:33019"/>
        <dbReference type="ChEBI" id="CHEBI:58048"/>
        <dbReference type="ChEBI" id="CHEBI:78442"/>
        <dbReference type="ChEBI" id="CHEBI:78515"/>
        <dbReference type="ChEBI" id="CHEBI:456215"/>
        <dbReference type="EC" id="6.1.1.22"/>
    </reaction>
</comment>
<dbReference type="FunFam" id="3.30.930.10:FF:000016">
    <property type="entry name" value="Asparagine--tRNA ligase"/>
    <property type="match status" value="1"/>
</dbReference>
<keyword evidence="5" id="KW-0067">ATP-binding</keyword>
<accession>A0A8S1JBB8</accession>
<dbReference type="Gene3D" id="3.30.930.10">
    <property type="entry name" value="Bira Bifunctional Protein, Domain 2"/>
    <property type="match status" value="1"/>
</dbReference>
<dbReference type="InterPro" id="IPR004364">
    <property type="entry name" value="Aa-tRNA-synt_II"/>
</dbReference>
<comment type="similarity">
    <text evidence="1">Belongs to the class-II aminoacyl-tRNA synthetase family.</text>
</comment>
<protein>
    <recommendedName>
        <fullName evidence="2">asparagine--tRNA ligase</fullName>
        <ecNumber evidence="2">6.1.1.22</ecNumber>
    </recommendedName>
</protein>
<dbReference type="InterPro" id="IPR012340">
    <property type="entry name" value="NA-bd_OB-fold"/>
</dbReference>
<dbReference type="GO" id="GO:0005524">
    <property type="term" value="F:ATP binding"/>
    <property type="evidence" value="ECO:0007669"/>
    <property type="project" value="UniProtKB-KW"/>
</dbReference>
<dbReference type="CDD" id="cd04318">
    <property type="entry name" value="EcAsnRS_like_N"/>
    <property type="match status" value="1"/>
</dbReference>
<dbReference type="SUPFAM" id="SSF55681">
    <property type="entry name" value="Class II aaRS and biotin synthetases"/>
    <property type="match status" value="1"/>
</dbReference>
<dbReference type="PANTHER" id="PTHR22594:SF34">
    <property type="entry name" value="ASPARAGINE--TRNA LIGASE, MITOCHONDRIAL-RELATED"/>
    <property type="match status" value="1"/>
</dbReference>
<evidence type="ECO:0000256" key="4">
    <source>
        <dbReference type="ARBA" id="ARBA00022741"/>
    </source>
</evidence>
<evidence type="ECO:0000256" key="8">
    <source>
        <dbReference type="ARBA" id="ARBA00047844"/>
    </source>
</evidence>
<dbReference type="EC" id="6.1.1.22" evidence="2"/>
<dbReference type="GO" id="GO:0005739">
    <property type="term" value="C:mitochondrion"/>
    <property type="evidence" value="ECO:0007669"/>
    <property type="project" value="TreeGrafter"/>
</dbReference>
<evidence type="ECO:0000256" key="5">
    <source>
        <dbReference type="ARBA" id="ARBA00022840"/>
    </source>
</evidence>
<keyword evidence="3" id="KW-0436">Ligase</keyword>
<keyword evidence="11" id="KW-1185">Reference proteome</keyword>
<sequence>MALAFGTAGSSAQTDRLGTAVVGRLFCRCAGRQHRGDQAPSAPWARCPQWPAAGTSGSRLGLPDLEFVGGAPEARSRLVASSSADQVVTEAGANGAQATVGRTPFTPRPLIKDIKGGADGGLSNVGQTFTVSGWVRTVRSQKSFAFIEVSDGSTLAGLQVVLDPKTTEGYSLVEESQIHTGAAVRAMGELVASPGGKQKVEIQAISLTLLGPCDPGTYPLQKKRHTLEFLRGIAHLRPRTNTIGAVMRVRSALAMATHTFFQSQGFQLLHTPVVSASDCEGAGEMLQVTTMMSTAMRGGSADAKAAANVVKTDQTGPGPSLPVDESGGIDHSEDFFGRPTFLTVSGQLNAEAYACALGRVYTFGPTFRAENSNTSRHLAEFWMIEPEIAFADLDEDISWAEAYVKHCLQHVLETCSEDLELFEKFYQKGLTNRLQRLSSTPFVRITYTEAVDVLAKSEKAFEFPVTWGADLQSEHERYLTEVAYEGIPVFVTNYPKDIKAFYMKLNEDGQTVAAADMLVPGVGELIGGSQREDRVEVLERRMKECGLNCEEYWWYMDLRRYGSVPHAGFGLGFERFVQFVTGMENIRDVIPFPRYPGHCDF</sequence>
<dbReference type="Pfam" id="PF00152">
    <property type="entry name" value="tRNA-synt_2"/>
    <property type="match status" value="1"/>
</dbReference>
<evidence type="ECO:0000256" key="6">
    <source>
        <dbReference type="ARBA" id="ARBA00022917"/>
    </source>
</evidence>
<dbReference type="CDD" id="cd00776">
    <property type="entry name" value="AsxRS_core"/>
    <property type="match status" value="1"/>
</dbReference>
<dbReference type="InterPro" id="IPR004522">
    <property type="entry name" value="Asn-tRNA-ligase"/>
</dbReference>
<evidence type="ECO:0000313" key="11">
    <source>
        <dbReference type="Proteomes" id="UP000708148"/>
    </source>
</evidence>
<evidence type="ECO:0000256" key="2">
    <source>
        <dbReference type="ARBA" id="ARBA00012816"/>
    </source>
</evidence>
<dbReference type="PANTHER" id="PTHR22594">
    <property type="entry name" value="ASPARTYL/LYSYL-TRNA SYNTHETASE"/>
    <property type="match status" value="1"/>
</dbReference>
<dbReference type="Gene3D" id="2.40.50.140">
    <property type="entry name" value="Nucleic acid-binding proteins"/>
    <property type="match status" value="1"/>
</dbReference>
<evidence type="ECO:0000256" key="7">
    <source>
        <dbReference type="ARBA" id="ARBA00023146"/>
    </source>
</evidence>
<proteinExistence type="inferred from homology"/>
<dbReference type="GO" id="GO:0003676">
    <property type="term" value="F:nucleic acid binding"/>
    <property type="evidence" value="ECO:0007669"/>
    <property type="project" value="InterPro"/>
</dbReference>
<dbReference type="InterPro" id="IPR045864">
    <property type="entry name" value="aa-tRNA-synth_II/BPL/LPL"/>
</dbReference>
<keyword evidence="4" id="KW-0547">Nucleotide-binding</keyword>
<evidence type="ECO:0000313" key="10">
    <source>
        <dbReference type="EMBL" id="CAD7704410.1"/>
    </source>
</evidence>
<keyword evidence="7" id="KW-0030">Aminoacyl-tRNA synthetase</keyword>
<dbReference type="GO" id="GO:0004816">
    <property type="term" value="F:asparagine-tRNA ligase activity"/>
    <property type="evidence" value="ECO:0007669"/>
    <property type="project" value="UniProtKB-EC"/>
</dbReference>
<evidence type="ECO:0000256" key="3">
    <source>
        <dbReference type="ARBA" id="ARBA00022598"/>
    </source>
</evidence>
<evidence type="ECO:0000259" key="9">
    <source>
        <dbReference type="PROSITE" id="PS50862"/>
    </source>
</evidence>
<dbReference type="HAMAP" id="MF_00534">
    <property type="entry name" value="Asn_tRNA_synth"/>
    <property type="match status" value="1"/>
</dbReference>
<dbReference type="Pfam" id="PF01336">
    <property type="entry name" value="tRNA_anti-codon"/>
    <property type="match status" value="1"/>
</dbReference>
<dbReference type="EMBL" id="CAJHUC010002812">
    <property type="protein sequence ID" value="CAD7704410.1"/>
    <property type="molecule type" value="Genomic_DNA"/>
</dbReference>
<gene>
    <name evidence="10" type="ORF">OSTQU699_LOCUS9765</name>
</gene>
<reference evidence="10" key="1">
    <citation type="submission" date="2020-12" db="EMBL/GenBank/DDBJ databases">
        <authorList>
            <person name="Iha C."/>
        </authorList>
    </citation>
    <scope>NUCLEOTIDE SEQUENCE</scope>
</reference>
<dbReference type="InterPro" id="IPR006195">
    <property type="entry name" value="aa-tRNA-synth_II"/>
</dbReference>
<dbReference type="NCBIfam" id="TIGR00457">
    <property type="entry name" value="asnS"/>
    <property type="match status" value="1"/>
</dbReference>
<evidence type="ECO:0000256" key="1">
    <source>
        <dbReference type="ARBA" id="ARBA00008226"/>
    </source>
</evidence>
<dbReference type="Proteomes" id="UP000708148">
    <property type="component" value="Unassembled WGS sequence"/>
</dbReference>
<comment type="caution">
    <text evidence="10">The sequence shown here is derived from an EMBL/GenBank/DDBJ whole genome shotgun (WGS) entry which is preliminary data.</text>
</comment>